<dbReference type="EMBL" id="JACSZT010000009">
    <property type="protein sequence ID" value="MBC6499462.1"/>
    <property type="molecule type" value="Genomic_DNA"/>
</dbReference>
<gene>
    <name evidence="2" type="ORF">H7R52_14440</name>
    <name evidence="4" type="ORF">HAU20_00045</name>
    <name evidence="3" type="ORF">HAU43_01435</name>
</gene>
<accession>A0A329G2V3</accession>
<keyword evidence="1" id="KW-0812">Transmembrane</keyword>
<organism evidence="2 5">
    <name type="scientific">Weissella confusa</name>
    <name type="common">Lactobacillus confusus</name>
    <dbReference type="NCBI Taxonomy" id="1583"/>
    <lineage>
        <taxon>Bacteria</taxon>
        <taxon>Bacillati</taxon>
        <taxon>Bacillota</taxon>
        <taxon>Bacilli</taxon>
        <taxon>Lactobacillales</taxon>
        <taxon>Lactobacillaceae</taxon>
        <taxon>Weissella</taxon>
    </lineage>
</organism>
<sequence length="206" mass="23643">MVRNVKRGIVEIHILVALFMLTVWLFPTNFMFLIWNVFLALIPFDLSLLIKNRQLKRWMTVVLTLVWLIFFPNTMYMLTDFSHLSSIGTGLMTETQFFNYALLASGVMIGTLLGVSSAHIMAVRFFGEEARIEALAFYAVLSLVSAFGIYLGRFLRLNSWDLLTNGHSVVQQVLQAFTMHSFVFVMSFGALQLALLLMYHILRKMK</sequence>
<dbReference type="EMBL" id="JAAOCP010000001">
    <property type="protein sequence ID" value="MBJ7637816.1"/>
    <property type="molecule type" value="Genomic_DNA"/>
</dbReference>
<evidence type="ECO:0000256" key="1">
    <source>
        <dbReference type="SAM" id="Phobius"/>
    </source>
</evidence>
<dbReference type="OrthoDB" id="4540541at2"/>
<evidence type="ECO:0000313" key="4">
    <source>
        <dbReference type="EMBL" id="MBJ7637816.1"/>
    </source>
</evidence>
<feature type="transmembrane region" description="Helical" evidence="1">
    <location>
        <begin position="32"/>
        <end position="50"/>
    </location>
</feature>
<feature type="transmembrane region" description="Helical" evidence="1">
    <location>
        <begin position="182"/>
        <end position="202"/>
    </location>
</feature>
<comment type="caution">
    <text evidence="2">The sequence shown here is derived from an EMBL/GenBank/DDBJ whole genome shotgun (WGS) entry which is preliminary data.</text>
</comment>
<name>A0A329G2V3_WEICO</name>
<protein>
    <submittedName>
        <fullName evidence="2">DUF1361 domain-containing protein</fullName>
    </submittedName>
</protein>
<evidence type="ECO:0000313" key="5">
    <source>
        <dbReference type="Proteomes" id="UP000650485"/>
    </source>
</evidence>
<keyword evidence="1" id="KW-1133">Transmembrane helix</keyword>
<dbReference type="InterPro" id="IPR009793">
    <property type="entry name" value="DUF1361"/>
</dbReference>
<reference evidence="3 6" key="3">
    <citation type="journal article" date="2021" name="Int. J. Food Microbiol.">
        <title>Safety demonstration of a microbial species for use in the food chain: Weissella confusa.</title>
        <authorList>
            <person name="Bourdichon F."/>
            <person name="Patrone V."/>
            <person name="Fontana A."/>
            <person name="Milani G."/>
            <person name="Morelli L."/>
        </authorList>
    </citation>
    <scope>NUCLEOTIDE SEQUENCE</scope>
    <source>
        <strain evidence="3">CCUG 30943</strain>
        <strain evidence="4 6">CCUG 43002</strain>
    </source>
</reference>
<dbReference type="EMBL" id="JAAOCX010000001">
    <property type="protein sequence ID" value="MBJ7631776.1"/>
    <property type="molecule type" value="Genomic_DNA"/>
</dbReference>
<dbReference type="AlphaFoldDB" id="A0A329G2V3"/>
<evidence type="ECO:0000313" key="3">
    <source>
        <dbReference type="EMBL" id="MBJ7631776.1"/>
    </source>
</evidence>
<evidence type="ECO:0000313" key="6">
    <source>
        <dbReference type="Proteomes" id="UP000728106"/>
    </source>
</evidence>
<reference evidence="3" key="1">
    <citation type="submission" date="2020-02" db="EMBL/GenBank/DDBJ databases">
        <authorList>
            <person name="Fontana A."/>
            <person name="Patrone V."/>
            <person name="Morelli L."/>
        </authorList>
    </citation>
    <scope>NUCLEOTIDE SEQUENCE</scope>
    <source>
        <strain evidence="3">CCUG 30943</strain>
        <strain evidence="4">CCUG 43002</strain>
    </source>
</reference>
<feature type="transmembrane region" description="Helical" evidence="1">
    <location>
        <begin position="57"/>
        <end position="78"/>
    </location>
</feature>
<dbReference type="Proteomes" id="UP000650485">
    <property type="component" value="Unassembled WGS sequence"/>
</dbReference>
<proteinExistence type="predicted"/>
<keyword evidence="6" id="KW-1185">Reference proteome</keyword>
<feature type="transmembrane region" description="Helical" evidence="1">
    <location>
        <begin position="9"/>
        <end position="26"/>
    </location>
</feature>
<feature type="transmembrane region" description="Helical" evidence="1">
    <location>
        <begin position="98"/>
        <end position="123"/>
    </location>
</feature>
<reference evidence="2" key="2">
    <citation type="submission" date="2020-08" db="EMBL/GenBank/DDBJ databases">
        <title>Complete genome sequence of Weissella confusa strain FS54 provides insights into metabolic potential.</title>
        <authorList>
            <person name="Fhoula I."/>
            <person name="Najjari A."/>
            <person name="Lekired A."/>
            <person name="Bessrour-Aouam N."/>
            <person name="Jaballah S."/>
            <person name="Klibi N."/>
            <person name="Ouzari H.-I."/>
        </authorList>
    </citation>
    <scope>NUCLEOTIDE SEQUENCE</scope>
    <source>
        <strain evidence="2">FS54</strain>
    </source>
</reference>
<feature type="transmembrane region" description="Helical" evidence="1">
    <location>
        <begin position="135"/>
        <end position="155"/>
    </location>
</feature>
<evidence type="ECO:0000313" key="2">
    <source>
        <dbReference type="EMBL" id="MBC6499462.1"/>
    </source>
</evidence>
<dbReference type="Proteomes" id="UP000808038">
    <property type="component" value="Unassembled WGS sequence"/>
</dbReference>
<dbReference type="Proteomes" id="UP000728106">
    <property type="component" value="Unassembled WGS sequence"/>
</dbReference>
<keyword evidence="1" id="KW-0472">Membrane</keyword>
<dbReference type="Pfam" id="PF07099">
    <property type="entry name" value="DUF1361"/>
    <property type="match status" value="1"/>
</dbReference>